<dbReference type="EMBL" id="MHCP01000036">
    <property type="protein sequence ID" value="OGY22754.1"/>
    <property type="molecule type" value="Genomic_DNA"/>
</dbReference>
<name>A0A1G1W576_9BACT</name>
<evidence type="ECO:0000313" key="2">
    <source>
        <dbReference type="Proteomes" id="UP000176631"/>
    </source>
</evidence>
<gene>
    <name evidence="1" type="ORF">A2172_05285</name>
</gene>
<proteinExistence type="predicted"/>
<comment type="caution">
    <text evidence="1">The sequence shown here is derived from an EMBL/GenBank/DDBJ whole genome shotgun (WGS) entry which is preliminary data.</text>
</comment>
<evidence type="ECO:0000313" key="1">
    <source>
        <dbReference type="EMBL" id="OGY22754.1"/>
    </source>
</evidence>
<dbReference type="AlphaFoldDB" id="A0A1G1W576"/>
<accession>A0A1G1W576</accession>
<protein>
    <submittedName>
        <fullName evidence="1">Uncharacterized protein</fullName>
    </submittedName>
</protein>
<sequence length="97" mass="10878">MNPKLERKLRTASKNQLQYLNDLFDSSLAVKSSGATGSQIQLEQHSLGGTVSALIKRDLVEPAGREGRNLRVELSEELKKDSDDAKNLIWSLLKNWK</sequence>
<reference evidence="1 2" key="1">
    <citation type="journal article" date="2016" name="Nat. Commun.">
        <title>Thousands of microbial genomes shed light on interconnected biogeochemical processes in an aquifer system.</title>
        <authorList>
            <person name="Anantharaman K."/>
            <person name="Brown C.T."/>
            <person name="Hug L.A."/>
            <person name="Sharon I."/>
            <person name="Castelle C.J."/>
            <person name="Probst A.J."/>
            <person name="Thomas B.C."/>
            <person name="Singh A."/>
            <person name="Wilkins M.J."/>
            <person name="Karaoz U."/>
            <person name="Brodie E.L."/>
            <person name="Williams K.H."/>
            <person name="Hubbard S.S."/>
            <person name="Banfield J.F."/>
        </authorList>
    </citation>
    <scope>NUCLEOTIDE SEQUENCE [LARGE SCALE GENOMIC DNA]</scope>
</reference>
<organism evidence="1 2">
    <name type="scientific">Candidatus Woykebacteria bacterium RBG_13_40_15</name>
    <dbReference type="NCBI Taxonomy" id="1802593"/>
    <lineage>
        <taxon>Bacteria</taxon>
        <taxon>Candidatus Woykeibacteriota</taxon>
    </lineage>
</organism>
<dbReference type="Proteomes" id="UP000176631">
    <property type="component" value="Unassembled WGS sequence"/>
</dbReference>